<dbReference type="GeneID" id="5128317"/>
<protein>
    <submittedName>
        <fullName evidence="3">Uncharacterized protein</fullName>
    </submittedName>
</protein>
<dbReference type="FunFam" id="3.40.50.2000:FF:000099">
    <property type="entry name" value="Alpha,alpha-trehalose phosphate synthase subunit, putative"/>
    <property type="match status" value="1"/>
</dbReference>
<dbReference type="GO" id="GO:0005829">
    <property type="term" value="C:cytosol"/>
    <property type="evidence" value="ECO:0007669"/>
    <property type="project" value="TreeGrafter"/>
</dbReference>
<dbReference type="PANTHER" id="PTHR10788:SF15">
    <property type="entry name" value="TREHALOSE SYNTHASE COMPLEX REGULATORY SUBUNIT TPS3-RELATED"/>
    <property type="match status" value="1"/>
</dbReference>
<dbReference type="GO" id="GO:0005946">
    <property type="term" value="C:alpha,alpha-trehalose-phosphate synthase complex (UDP-forming)"/>
    <property type="evidence" value="ECO:0007669"/>
    <property type="project" value="TreeGrafter"/>
</dbReference>
<proteinExistence type="predicted"/>
<dbReference type="PANTHER" id="PTHR10788">
    <property type="entry name" value="TREHALOSE-6-PHOSPHATE SYNTHASE"/>
    <property type="match status" value="1"/>
</dbReference>
<dbReference type="InterPro" id="IPR001830">
    <property type="entry name" value="Glyco_trans_20"/>
</dbReference>
<evidence type="ECO:0000313" key="3">
    <source>
        <dbReference type="EMBL" id="EDK37305.2"/>
    </source>
</evidence>
<reference evidence="3 4" key="1">
    <citation type="journal article" date="2009" name="Nature">
        <title>Evolution of pathogenicity and sexual reproduction in eight Candida genomes.</title>
        <authorList>
            <person name="Butler G."/>
            <person name="Rasmussen M.D."/>
            <person name="Lin M.F."/>
            <person name="Santos M.A."/>
            <person name="Sakthikumar S."/>
            <person name="Munro C.A."/>
            <person name="Rheinbay E."/>
            <person name="Grabherr M."/>
            <person name="Forche A."/>
            <person name="Reedy J.L."/>
            <person name="Agrafioti I."/>
            <person name="Arnaud M.B."/>
            <person name="Bates S."/>
            <person name="Brown A.J."/>
            <person name="Brunke S."/>
            <person name="Costanzo M.C."/>
            <person name="Fitzpatrick D.A."/>
            <person name="de Groot P.W."/>
            <person name="Harris D."/>
            <person name="Hoyer L.L."/>
            <person name="Hube B."/>
            <person name="Klis F.M."/>
            <person name="Kodira C."/>
            <person name="Lennard N."/>
            <person name="Logue M.E."/>
            <person name="Martin R."/>
            <person name="Neiman A.M."/>
            <person name="Nikolaou E."/>
            <person name="Quail M.A."/>
            <person name="Quinn J."/>
            <person name="Santos M.C."/>
            <person name="Schmitzberger F.F."/>
            <person name="Sherlock G."/>
            <person name="Shah P."/>
            <person name="Silverstein K.A."/>
            <person name="Skrzypek M.S."/>
            <person name="Soll D."/>
            <person name="Staggs R."/>
            <person name="Stansfield I."/>
            <person name="Stumpf M.P."/>
            <person name="Sudbery P.E."/>
            <person name="Srikantha T."/>
            <person name="Zeng Q."/>
            <person name="Berman J."/>
            <person name="Berriman M."/>
            <person name="Heitman J."/>
            <person name="Gow N.A."/>
            <person name="Lorenz M.C."/>
            <person name="Birren B.W."/>
            <person name="Kellis M."/>
            <person name="Cuomo C.A."/>
        </authorList>
    </citation>
    <scope>NUCLEOTIDE SEQUENCE [LARGE SCALE GENOMIC DNA]</scope>
    <source>
        <strain evidence="4">ATCC 6260 / CBS 566 / DSM 6381 / JCM 1539 / NBRC 10279 / NRRL Y-324</strain>
    </source>
</reference>
<dbReference type="Gene3D" id="3.40.50.2000">
    <property type="entry name" value="Glycogen Phosphorylase B"/>
    <property type="match status" value="2"/>
</dbReference>
<dbReference type="InterPro" id="IPR003337">
    <property type="entry name" value="Trehalose_PPase"/>
</dbReference>
<evidence type="ECO:0000256" key="2">
    <source>
        <dbReference type="SAM" id="MobiDB-lite"/>
    </source>
</evidence>
<keyword evidence="4" id="KW-1185">Reference proteome</keyword>
<dbReference type="SUPFAM" id="SSF53756">
    <property type="entry name" value="UDP-Glycosyltransferase/glycogen phosphorylase"/>
    <property type="match status" value="1"/>
</dbReference>
<feature type="region of interest" description="Disordered" evidence="2">
    <location>
        <begin position="16"/>
        <end position="47"/>
    </location>
</feature>
<dbReference type="GO" id="GO:0003825">
    <property type="term" value="F:alpha,alpha-trehalose-phosphate synthase (UDP-forming) activity"/>
    <property type="evidence" value="ECO:0007669"/>
    <property type="project" value="TreeGrafter"/>
</dbReference>
<dbReference type="AlphaFoldDB" id="A5DDQ2"/>
<accession>A5DDQ2</accession>
<organism evidence="3 4">
    <name type="scientific">Meyerozyma guilliermondii (strain ATCC 6260 / CBS 566 / DSM 6381 / JCM 1539 / NBRC 10279 / NRRL Y-324)</name>
    <name type="common">Yeast</name>
    <name type="synonym">Candida guilliermondii</name>
    <dbReference type="NCBI Taxonomy" id="294746"/>
    <lineage>
        <taxon>Eukaryota</taxon>
        <taxon>Fungi</taxon>
        <taxon>Dikarya</taxon>
        <taxon>Ascomycota</taxon>
        <taxon>Saccharomycotina</taxon>
        <taxon>Pichiomycetes</taxon>
        <taxon>Debaryomycetaceae</taxon>
        <taxon>Meyerozyma</taxon>
    </lineage>
</organism>
<dbReference type="OrthoDB" id="755951at2759"/>
<dbReference type="CDD" id="cd03788">
    <property type="entry name" value="GT20_TPS"/>
    <property type="match status" value="1"/>
</dbReference>
<dbReference type="FunCoup" id="A5DDQ2">
    <property type="interactions" value="316"/>
</dbReference>
<dbReference type="Pfam" id="PF02358">
    <property type="entry name" value="Trehalose_PPase"/>
    <property type="match status" value="1"/>
</dbReference>
<feature type="compositionally biased region" description="Polar residues" evidence="2">
    <location>
        <begin position="31"/>
        <end position="46"/>
    </location>
</feature>
<dbReference type="Proteomes" id="UP000001997">
    <property type="component" value="Unassembled WGS sequence"/>
</dbReference>
<dbReference type="InParanoid" id="A5DDQ2"/>
<dbReference type="GO" id="GO:0004805">
    <property type="term" value="F:trehalose-phosphatase activity"/>
    <property type="evidence" value="ECO:0007669"/>
    <property type="project" value="TreeGrafter"/>
</dbReference>
<dbReference type="KEGG" id="pgu:PGUG_01403"/>
<evidence type="ECO:0000256" key="1">
    <source>
        <dbReference type="ARBA" id="ARBA00022553"/>
    </source>
</evidence>
<dbReference type="VEuPathDB" id="FungiDB:PGUG_01403"/>
<dbReference type="RefSeq" id="XP_001485732.2">
    <property type="nucleotide sequence ID" value="XM_001485682.1"/>
</dbReference>
<gene>
    <name evidence="3" type="ORF">PGUG_01403</name>
</gene>
<dbReference type="HOGENOM" id="CLU_002351_2_1_1"/>
<keyword evidence="1" id="KW-0597">Phosphoprotein</keyword>
<dbReference type="eggNOG" id="KOG1050">
    <property type="taxonomic scope" value="Eukaryota"/>
</dbReference>
<dbReference type="GO" id="GO:0005992">
    <property type="term" value="P:trehalose biosynthetic process"/>
    <property type="evidence" value="ECO:0007669"/>
    <property type="project" value="InterPro"/>
</dbReference>
<dbReference type="EMBL" id="CH408156">
    <property type="protein sequence ID" value="EDK37305.2"/>
    <property type="molecule type" value="Genomic_DNA"/>
</dbReference>
<dbReference type="STRING" id="294746.A5DDQ2"/>
<sequence length="918" mass="103004">MGSSTSSSYTNLAALSNQTNTSAPTARRTINRPSPFTLHGNNSTSSIHEEASNLGSVHLDGKDDWANDFNDISHARSSSKLAPYGGFSKPSLEDGILSHSNIFETAPWSVASYRKGNGSLIKAVDQALRDGKIHKRKWVGTIAMPSDAVPQKVIDDITKTLHDDYDSEAVFPNDDIFQGHYKSFCKQILWPTLHYQIPDDPKSKAFEEHSWEQYKALNQLIADKLVETYKRENAGKDPNDPENIIWIHDYHLLLAPKMVREQLPDAKIGFFLHVSFPSSEVFRCFAQRKSLLEGMLGANCISFQTEEYVRHFLQTCSRLLLADTNELGLTYDKNFVMTSTIPIGIDAEKFGPVTRTEDVTDWRQMIRERWGDQKLIVSRDKLDKLRGIKQKLLAYERFLLSNPEYIDNTVLIQICIGTSHDPDYESELLGIVSRINSLPENISISQPVVFLQQDIDFDQYVALQCEADVFVVSSMREGLNLTCHEFVIATSEKKSPLMISEFAGSSQILDCRGQGALLLNPWSLKAFAETFKQSLTMSKEEKERRWKNMYDMILTHDSNTWIASCLKDINQAWAREEARHNGKMIRFTEEIFQQFYRKNQANRLFFLNLETATVIGGQDPNTVVAAMKSVTNAAAVAGKSASFSEPSTISKLLEGLLSDTSNRVYLVSVLRRSDLDRFYGGIPRLGLVAENGGYIKIVDSKQWLTLTDENEVGAWMPQVRSLIQSKVERLPGSFMEVEDCTVSFRPGKAFMEDRERSIDMMGDCIQHVNDLFQESDGVHAFISKNVVIVQQNLLSLRALEFLVQFHNHTQKGVSPADIIDQFKAKLAISPGTLSPVQSTSSMMQALEAEEVKSLFVIGGTTQIDEPCFEYANSLAGDGYEVQTVTSFGAEANLKSSARYCVGGKNEVLVMLSKVGKEL</sequence>
<dbReference type="Pfam" id="PF00982">
    <property type="entry name" value="Glyco_transf_20"/>
    <property type="match status" value="1"/>
</dbReference>
<evidence type="ECO:0000313" key="4">
    <source>
        <dbReference type="Proteomes" id="UP000001997"/>
    </source>
</evidence>
<name>A5DDQ2_PICGU</name>
<dbReference type="OMA" id="FEGHYKS"/>